<gene>
    <name evidence="1" type="ORF">CCZ37_16290</name>
</gene>
<evidence type="ECO:0000313" key="1">
    <source>
        <dbReference type="EMBL" id="ASU24087.1"/>
    </source>
</evidence>
<keyword evidence="2" id="KW-1185">Reference proteome</keyword>
<dbReference type="EMBL" id="CP022742">
    <property type="protein sequence ID" value="ASU24087.1"/>
    <property type="molecule type" value="Genomic_DNA"/>
</dbReference>
<sequence length="227" mass="26391">MKSIRKTLISQRLSWYETIDSTFLSLSKESRLKINRKEELLHEEKDKLLDIYYNGAATEEIENRVIDIDVEIEHIKNEIESLLEMEVIYIYKSYEYNLKQILTLAFQDTSPKNASHWGNVVKFLDKKGVDVMSCSGFQEFIEFKKLNNEIKHEAFAQSKSLNALGCVIKEDFENYVSNSKASIEAFLQDLNRKVKVVLANDESPYMNEVLEGIEVLKYYAASGKRYT</sequence>
<accession>A0A223N2M8</accession>
<dbReference type="KEGG" id="vqi:CCZ37_16290"/>
<dbReference type="AlphaFoldDB" id="A0A223N2M8"/>
<protein>
    <submittedName>
        <fullName evidence="1">Uncharacterized protein</fullName>
    </submittedName>
</protein>
<evidence type="ECO:0000313" key="2">
    <source>
        <dbReference type="Proteomes" id="UP000215148"/>
    </source>
</evidence>
<dbReference type="Proteomes" id="UP000215148">
    <property type="component" value="Chromosome 2"/>
</dbReference>
<proteinExistence type="predicted"/>
<name>A0A223N2M8_9VIBR</name>
<organism evidence="1 2">
    <name type="scientific">Vibrio qinghaiensis</name>
    <dbReference type="NCBI Taxonomy" id="2025808"/>
    <lineage>
        <taxon>Bacteria</taxon>
        <taxon>Pseudomonadati</taxon>
        <taxon>Pseudomonadota</taxon>
        <taxon>Gammaproteobacteria</taxon>
        <taxon>Vibrionales</taxon>
        <taxon>Vibrionaceae</taxon>
        <taxon>Vibrio</taxon>
    </lineage>
</organism>
<reference evidence="1 2" key="1">
    <citation type="submission" date="2017-08" db="EMBL/GenBank/DDBJ databases">
        <title>The Vibrio qinghaiensis sp.-Q67 is a luminous bacteria isolated firstly from Qinghai lake, Qinghai province, China, which has been proved to be very sensitive to detect environmental and food pollutants. Therefore, complete genome analysis of V. qinghaiensis sp.-Q67 highlights the potential application of this strain on detection of hazards in the contaminated environments.</title>
        <authorList>
            <person name="Gong L."/>
        </authorList>
    </citation>
    <scope>NUCLEOTIDE SEQUENCE [LARGE SCALE GENOMIC DNA]</scope>
    <source>
        <strain evidence="1 2">Q67</strain>
    </source>
</reference>
<dbReference type="RefSeq" id="WP_094501561.1">
    <property type="nucleotide sequence ID" value="NZ_CAWNHI010000002.1"/>
</dbReference>